<reference evidence="4" key="1">
    <citation type="journal article" date="2019" name="Int. J. Syst. Evol. Microbiol.">
        <title>The Global Catalogue of Microorganisms (GCM) 10K type strain sequencing project: providing services to taxonomists for standard genome sequencing and annotation.</title>
        <authorList>
            <consortium name="The Broad Institute Genomics Platform"/>
            <consortium name="The Broad Institute Genome Sequencing Center for Infectious Disease"/>
            <person name="Wu L."/>
            <person name="Ma J."/>
        </authorList>
    </citation>
    <scope>NUCLEOTIDE SEQUENCE [LARGE SCALE GENOMIC DNA]</scope>
    <source>
        <strain evidence="4">CCM 7480</strain>
    </source>
</reference>
<keyword evidence="2" id="KW-0812">Transmembrane</keyword>
<sequence length="105" mass="11841">MDEFLDFLQWPAMAVSLYAAYLIGSQRAGRRVFGFWMFILSNLLWIVWGVHDEAWALIALQVALMAMNIRGIWKNDSHDAQDTQQSPRTADAPAAGEGRRSVSGR</sequence>
<organism evidence="3 4">
    <name type="scientific">Massilia haematophila</name>
    <dbReference type="NCBI Taxonomy" id="457923"/>
    <lineage>
        <taxon>Bacteria</taxon>
        <taxon>Pseudomonadati</taxon>
        <taxon>Pseudomonadota</taxon>
        <taxon>Betaproteobacteria</taxon>
        <taxon>Burkholderiales</taxon>
        <taxon>Oxalobacteraceae</taxon>
        <taxon>Telluria group</taxon>
        <taxon>Massilia</taxon>
    </lineage>
</organism>
<keyword evidence="2" id="KW-1133">Transmembrane helix</keyword>
<accession>A0ABV7PI24</accession>
<feature type="region of interest" description="Disordered" evidence="1">
    <location>
        <begin position="77"/>
        <end position="105"/>
    </location>
</feature>
<evidence type="ECO:0000256" key="2">
    <source>
        <dbReference type="SAM" id="Phobius"/>
    </source>
</evidence>
<evidence type="ECO:0000313" key="4">
    <source>
        <dbReference type="Proteomes" id="UP001595665"/>
    </source>
</evidence>
<dbReference type="Proteomes" id="UP001595665">
    <property type="component" value="Unassembled WGS sequence"/>
</dbReference>
<feature type="transmembrane region" description="Helical" evidence="2">
    <location>
        <begin position="7"/>
        <end position="24"/>
    </location>
</feature>
<evidence type="ECO:0000313" key="3">
    <source>
        <dbReference type="EMBL" id="MFC3457372.1"/>
    </source>
</evidence>
<dbReference type="RefSeq" id="WP_379733632.1">
    <property type="nucleotide sequence ID" value="NZ_JBHRVV010000001.1"/>
</dbReference>
<evidence type="ECO:0000256" key="1">
    <source>
        <dbReference type="SAM" id="MobiDB-lite"/>
    </source>
</evidence>
<keyword evidence="2" id="KW-0472">Membrane</keyword>
<proteinExistence type="predicted"/>
<gene>
    <name evidence="3" type="ORF">ACFOPH_03830</name>
</gene>
<evidence type="ECO:0008006" key="5">
    <source>
        <dbReference type="Google" id="ProtNLM"/>
    </source>
</evidence>
<protein>
    <recommendedName>
        <fullName evidence="5">Amino acid transporter</fullName>
    </recommendedName>
</protein>
<comment type="caution">
    <text evidence="3">The sequence shown here is derived from an EMBL/GenBank/DDBJ whole genome shotgun (WGS) entry which is preliminary data.</text>
</comment>
<feature type="transmembrane region" description="Helical" evidence="2">
    <location>
        <begin position="54"/>
        <end position="73"/>
    </location>
</feature>
<dbReference type="EMBL" id="JBHRVV010000001">
    <property type="protein sequence ID" value="MFC3457372.1"/>
    <property type="molecule type" value="Genomic_DNA"/>
</dbReference>
<name>A0ABV7PI24_9BURK</name>
<keyword evidence="4" id="KW-1185">Reference proteome</keyword>
<feature type="transmembrane region" description="Helical" evidence="2">
    <location>
        <begin position="31"/>
        <end position="48"/>
    </location>
</feature>